<organism evidence="1 2">
    <name type="scientific">Ancylostoma caninum</name>
    <name type="common">Dog hookworm</name>
    <dbReference type="NCBI Taxonomy" id="29170"/>
    <lineage>
        <taxon>Eukaryota</taxon>
        <taxon>Metazoa</taxon>
        <taxon>Ecdysozoa</taxon>
        <taxon>Nematoda</taxon>
        <taxon>Chromadorea</taxon>
        <taxon>Rhabditida</taxon>
        <taxon>Rhabditina</taxon>
        <taxon>Rhabditomorpha</taxon>
        <taxon>Strongyloidea</taxon>
        <taxon>Ancylostomatidae</taxon>
        <taxon>Ancylostomatinae</taxon>
        <taxon>Ancylostoma</taxon>
    </lineage>
</organism>
<dbReference type="EMBL" id="JOJR01000013">
    <property type="protein sequence ID" value="RCN51412.1"/>
    <property type="molecule type" value="Genomic_DNA"/>
</dbReference>
<accession>A0A368H472</accession>
<gene>
    <name evidence="1" type="ORF">ANCCAN_02362</name>
</gene>
<evidence type="ECO:0000313" key="2">
    <source>
        <dbReference type="Proteomes" id="UP000252519"/>
    </source>
</evidence>
<dbReference type="OrthoDB" id="10617931at2759"/>
<sequence length="129" mass="14930">MSTRRLVQILGGFHDFLGKICRFSVDTDFEDHKAADDEPKEDGKVDEELKEEIKVEEVENEDQQRDRVMPAVVVPIEEREPEVDLEKLAIVNSPEEEEFSLHVRTPFSISVYFTLLVIMEAYLLSQVSF</sequence>
<evidence type="ECO:0000313" key="1">
    <source>
        <dbReference type="EMBL" id="RCN51412.1"/>
    </source>
</evidence>
<dbReference type="AlphaFoldDB" id="A0A368H472"/>
<dbReference type="Proteomes" id="UP000252519">
    <property type="component" value="Unassembled WGS sequence"/>
</dbReference>
<comment type="caution">
    <text evidence="1">The sequence shown here is derived from an EMBL/GenBank/DDBJ whole genome shotgun (WGS) entry which is preliminary data.</text>
</comment>
<keyword evidence="2" id="KW-1185">Reference proteome</keyword>
<proteinExistence type="predicted"/>
<protein>
    <submittedName>
        <fullName evidence="1">Uncharacterized protein</fullName>
    </submittedName>
</protein>
<name>A0A368H472_ANCCA</name>
<reference evidence="1 2" key="1">
    <citation type="submission" date="2014-10" db="EMBL/GenBank/DDBJ databases">
        <title>Draft genome of the hookworm Ancylostoma caninum.</title>
        <authorList>
            <person name="Mitreva M."/>
        </authorList>
    </citation>
    <scope>NUCLEOTIDE SEQUENCE [LARGE SCALE GENOMIC DNA]</scope>
    <source>
        <strain evidence="1 2">Baltimore</strain>
    </source>
</reference>
<dbReference type="STRING" id="29170.A0A368H472"/>